<name>A0AAV1M036_9NEOP</name>
<dbReference type="SUPFAM" id="SSF56672">
    <property type="entry name" value="DNA/RNA polymerases"/>
    <property type="match status" value="1"/>
</dbReference>
<protein>
    <recommendedName>
        <fullName evidence="1">Reverse transcriptase domain-containing protein</fullName>
    </recommendedName>
</protein>
<dbReference type="GO" id="GO:0071897">
    <property type="term" value="P:DNA biosynthetic process"/>
    <property type="evidence" value="ECO:0007669"/>
    <property type="project" value="UniProtKB-ARBA"/>
</dbReference>
<dbReference type="SUPFAM" id="SSF56219">
    <property type="entry name" value="DNase I-like"/>
    <property type="match status" value="1"/>
</dbReference>
<dbReference type="AlphaFoldDB" id="A0AAV1M036"/>
<sequence>MARYKSFRVGLYNAGSIRSKIDEFQVALQRDSADIMAINETWLQTGDNVSAPLVPGYSFRHIPRSCNMSRTRGGGVGFYIRRGVSARSCPHINTFTEVEQQWISVTINRTRILIGTAYRPQWVNVDNFLDSLTDTLTSQSNFDYFILLGDFNINILDTNDSKTLRLKQFLTYTNSSNCISEPTHFTRDSATLIDLVITDARVTNTFVKHTPELGGHAFVLVDFHFKKPKIAPIQQIIRPIKSINMLAFLSDLEAINWDTIIGFNCVDQMVIEFSKKILELFDKHAPEKLVTFKKRQLPWFTSNVRYMMQLRDSAHNKYRQTKAESDKTHYKSLKRLVNSCLNTEKKAYFDYHINQNLHKANILWKNLKSVALPSFKNSNNLPDHFNDPDKINHHFLNIPDVSNTGSFYSKFFKSSKYNSNTLKLMPVHESVVAKVIMAIKSNAQGVDRISMEMILLTLPQTLKVITAIINRSITESIFPSQWKTALIRPVPKKDNAVDLSDLRPISILPYLSKILEKVVHFQVVYFCELNKILPKLQSGFRKSHGTATALINVVDDVLSFSDSGKGTILTLLDFSKAFDSINTDLLIDKLSYYGFDNGALVWFKSYLNNRLQQVIINRNDGESYVSQLLPVNKGVPQGSILGPLLFIIYSSDITACLENCKYHIYADDLQVYISVDSKNVNTAVDKLNDDLQRISSWSQNNSMLLNPTKSKFIIIGTKKQVQVITSTDPNIRIDGENIERVFEARNLGVLMDSYLKFENHVINVVKSCFFRLKVLYSIRQFITVDLRVKLCETLVLSKLNYCITLYGPCLFKKSKNLIQRVQNACARYCFYIPRRTHVTPYLNASNMLKMQERLKLFYASLLFGVIKTKKPEYLYEKLQWRQNQHMYGIRKCAKVLCIPQHRTSAFRGSYKFMATKCWNDLPPPLRVITNKNSFKRKYKEYLLSTQKMS</sequence>
<keyword evidence="3" id="KW-1185">Reference proteome</keyword>
<dbReference type="InterPro" id="IPR036691">
    <property type="entry name" value="Endo/exonu/phosph_ase_sf"/>
</dbReference>
<dbReference type="PANTHER" id="PTHR33332">
    <property type="entry name" value="REVERSE TRANSCRIPTASE DOMAIN-CONTAINING PROTEIN"/>
    <property type="match status" value="1"/>
</dbReference>
<dbReference type="CDD" id="cd01650">
    <property type="entry name" value="RT_nLTR_like"/>
    <property type="match status" value="1"/>
</dbReference>
<organism evidence="2 3">
    <name type="scientific">Parnassius mnemosyne</name>
    <name type="common">clouded apollo</name>
    <dbReference type="NCBI Taxonomy" id="213953"/>
    <lineage>
        <taxon>Eukaryota</taxon>
        <taxon>Metazoa</taxon>
        <taxon>Ecdysozoa</taxon>
        <taxon>Arthropoda</taxon>
        <taxon>Hexapoda</taxon>
        <taxon>Insecta</taxon>
        <taxon>Pterygota</taxon>
        <taxon>Neoptera</taxon>
        <taxon>Endopterygota</taxon>
        <taxon>Lepidoptera</taxon>
        <taxon>Glossata</taxon>
        <taxon>Ditrysia</taxon>
        <taxon>Papilionoidea</taxon>
        <taxon>Papilionidae</taxon>
        <taxon>Parnassiinae</taxon>
        <taxon>Parnassini</taxon>
        <taxon>Parnassius</taxon>
        <taxon>Driopa</taxon>
    </lineage>
</organism>
<dbReference type="EMBL" id="CAVLGL010000104">
    <property type="protein sequence ID" value="CAK1599191.1"/>
    <property type="molecule type" value="Genomic_DNA"/>
</dbReference>
<dbReference type="GO" id="GO:0003824">
    <property type="term" value="F:catalytic activity"/>
    <property type="evidence" value="ECO:0007669"/>
    <property type="project" value="InterPro"/>
</dbReference>
<proteinExistence type="predicted"/>
<dbReference type="Gene3D" id="3.60.10.10">
    <property type="entry name" value="Endonuclease/exonuclease/phosphatase"/>
    <property type="match status" value="1"/>
</dbReference>
<comment type="caution">
    <text evidence="2">The sequence shown here is derived from an EMBL/GenBank/DDBJ whole genome shotgun (WGS) entry which is preliminary data.</text>
</comment>
<dbReference type="Pfam" id="PF03372">
    <property type="entry name" value="Exo_endo_phos"/>
    <property type="match status" value="1"/>
</dbReference>
<dbReference type="Pfam" id="PF00078">
    <property type="entry name" value="RVT_1"/>
    <property type="match status" value="1"/>
</dbReference>
<accession>A0AAV1M036</accession>
<dbReference type="Proteomes" id="UP001314205">
    <property type="component" value="Unassembled WGS sequence"/>
</dbReference>
<dbReference type="InterPro" id="IPR043502">
    <property type="entry name" value="DNA/RNA_pol_sf"/>
</dbReference>
<dbReference type="InterPro" id="IPR005135">
    <property type="entry name" value="Endo/exonuclease/phosphatase"/>
</dbReference>
<evidence type="ECO:0000259" key="1">
    <source>
        <dbReference type="PROSITE" id="PS50878"/>
    </source>
</evidence>
<gene>
    <name evidence="2" type="ORF">PARMNEM_LOCUS18094</name>
</gene>
<reference evidence="2 3" key="1">
    <citation type="submission" date="2023-11" db="EMBL/GenBank/DDBJ databases">
        <authorList>
            <person name="Hedman E."/>
            <person name="Englund M."/>
            <person name="Stromberg M."/>
            <person name="Nyberg Akerstrom W."/>
            <person name="Nylinder S."/>
            <person name="Jareborg N."/>
            <person name="Kallberg Y."/>
            <person name="Kronander E."/>
        </authorList>
    </citation>
    <scope>NUCLEOTIDE SEQUENCE [LARGE SCALE GENOMIC DNA]</scope>
</reference>
<feature type="domain" description="Reverse transcriptase" evidence="1">
    <location>
        <begin position="471"/>
        <end position="738"/>
    </location>
</feature>
<evidence type="ECO:0000313" key="3">
    <source>
        <dbReference type="Proteomes" id="UP001314205"/>
    </source>
</evidence>
<dbReference type="InterPro" id="IPR000477">
    <property type="entry name" value="RT_dom"/>
</dbReference>
<evidence type="ECO:0000313" key="2">
    <source>
        <dbReference type="EMBL" id="CAK1599191.1"/>
    </source>
</evidence>
<dbReference type="PROSITE" id="PS50878">
    <property type="entry name" value="RT_POL"/>
    <property type="match status" value="1"/>
</dbReference>